<feature type="non-terminal residue" evidence="1">
    <location>
        <position position="1"/>
    </location>
</feature>
<comment type="caution">
    <text evidence="1">The sequence shown here is derived from an EMBL/GenBank/DDBJ whole genome shotgun (WGS) entry which is preliminary data.</text>
</comment>
<dbReference type="Proteomes" id="UP000265520">
    <property type="component" value="Unassembled WGS sequence"/>
</dbReference>
<dbReference type="AlphaFoldDB" id="A0A392S4L9"/>
<feature type="non-terminal residue" evidence="1">
    <location>
        <position position="85"/>
    </location>
</feature>
<evidence type="ECO:0000313" key="1">
    <source>
        <dbReference type="EMBL" id="MCI43841.1"/>
    </source>
</evidence>
<protein>
    <submittedName>
        <fullName evidence="1">Uncharacterized protein</fullName>
    </submittedName>
</protein>
<reference evidence="1 2" key="1">
    <citation type="journal article" date="2018" name="Front. Plant Sci.">
        <title>Red Clover (Trifolium pratense) and Zigzag Clover (T. medium) - A Picture of Genomic Similarities and Differences.</title>
        <authorList>
            <person name="Dluhosova J."/>
            <person name="Istvanek J."/>
            <person name="Nedelnik J."/>
            <person name="Repkova J."/>
        </authorList>
    </citation>
    <scope>NUCLEOTIDE SEQUENCE [LARGE SCALE GENOMIC DNA]</scope>
    <source>
        <strain evidence="2">cv. 10/8</strain>
        <tissue evidence="1">Leaf</tissue>
    </source>
</reference>
<keyword evidence="2" id="KW-1185">Reference proteome</keyword>
<accession>A0A392S4L9</accession>
<name>A0A392S4L9_9FABA</name>
<dbReference type="EMBL" id="LXQA010322684">
    <property type="protein sequence ID" value="MCI43841.1"/>
    <property type="molecule type" value="Genomic_DNA"/>
</dbReference>
<proteinExistence type="predicted"/>
<sequence length="85" mass="9602">NMSKFAERMLKLAADNKKTRKTKAKGRTSALLSQSGSREFFVPWRRAGLLIRTERDPTEKAETGGLGGRPHRCRAKICSPQLLWC</sequence>
<evidence type="ECO:0000313" key="2">
    <source>
        <dbReference type="Proteomes" id="UP000265520"/>
    </source>
</evidence>
<organism evidence="1 2">
    <name type="scientific">Trifolium medium</name>
    <dbReference type="NCBI Taxonomy" id="97028"/>
    <lineage>
        <taxon>Eukaryota</taxon>
        <taxon>Viridiplantae</taxon>
        <taxon>Streptophyta</taxon>
        <taxon>Embryophyta</taxon>
        <taxon>Tracheophyta</taxon>
        <taxon>Spermatophyta</taxon>
        <taxon>Magnoliopsida</taxon>
        <taxon>eudicotyledons</taxon>
        <taxon>Gunneridae</taxon>
        <taxon>Pentapetalae</taxon>
        <taxon>rosids</taxon>
        <taxon>fabids</taxon>
        <taxon>Fabales</taxon>
        <taxon>Fabaceae</taxon>
        <taxon>Papilionoideae</taxon>
        <taxon>50 kb inversion clade</taxon>
        <taxon>NPAAA clade</taxon>
        <taxon>Hologalegina</taxon>
        <taxon>IRL clade</taxon>
        <taxon>Trifolieae</taxon>
        <taxon>Trifolium</taxon>
    </lineage>
</organism>